<keyword evidence="7" id="KW-1185">Reference proteome</keyword>
<reference evidence="6 7" key="1">
    <citation type="submission" date="2023-08" db="EMBL/GenBank/DDBJ databases">
        <title>Black Yeasts Isolated from many extreme environments.</title>
        <authorList>
            <person name="Coleine C."/>
            <person name="Stajich J.E."/>
            <person name="Selbmann L."/>
        </authorList>
    </citation>
    <scope>NUCLEOTIDE SEQUENCE [LARGE SCALE GENOMIC DNA]</scope>
    <source>
        <strain evidence="6 7">CCFEE 5910</strain>
    </source>
</reference>
<sequence length="180" mass="20013">MVPVIAAEFAPKHLRGRLGACFQLFFASGVTLSYWVAYAASAGVSSASSTQWMIPVGLQFVPGGLLGLGMLLIKESPRWLAQKDRNEEAYQSLLWVRGDESPEVAVQLHDESNHSLQHRKYRLENFPMFGIFNLANIVHVRYLVKETNGKSLEEMKVVFGTVDSLPAGMSRRTDDGGDQR</sequence>
<dbReference type="Pfam" id="PF00083">
    <property type="entry name" value="Sugar_tr"/>
    <property type="match status" value="1"/>
</dbReference>
<evidence type="ECO:0000313" key="6">
    <source>
        <dbReference type="EMBL" id="KAK5080893.1"/>
    </source>
</evidence>
<proteinExistence type="predicted"/>
<keyword evidence="2 5" id="KW-0812">Transmembrane</keyword>
<dbReference type="PANTHER" id="PTHR48022">
    <property type="entry name" value="PLASTIDIC GLUCOSE TRANSPORTER 4"/>
    <property type="match status" value="1"/>
</dbReference>
<keyword evidence="4 5" id="KW-0472">Membrane</keyword>
<feature type="transmembrane region" description="Helical" evidence="5">
    <location>
        <begin position="20"/>
        <end position="40"/>
    </location>
</feature>
<evidence type="ECO:0000256" key="4">
    <source>
        <dbReference type="ARBA" id="ARBA00023136"/>
    </source>
</evidence>
<evidence type="ECO:0000256" key="3">
    <source>
        <dbReference type="ARBA" id="ARBA00022989"/>
    </source>
</evidence>
<dbReference type="InterPro" id="IPR050360">
    <property type="entry name" value="MFS_Sugar_Transporters"/>
</dbReference>
<dbReference type="PANTHER" id="PTHR48022:SF4">
    <property type="entry name" value="MAJOR FACILITATOR SUPERFAMILY (MFS) PROFILE DOMAIN-CONTAINING PROTEIN-RELATED"/>
    <property type="match status" value="1"/>
</dbReference>
<dbReference type="GO" id="GO:0016020">
    <property type="term" value="C:membrane"/>
    <property type="evidence" value="ECO:0007669"/>
    <property type="project" value="UniProtKB-SubCell"/>
</dbReference>
<dbReference type="AlphaFoldDB" id="A0AAN7YCU0"/>
<dbReference type="GO" id="GO:0005351">
    <property type="term" value="F:carbohydrate:proton symporter activity"/>
    <property type="evidence" value="ECO:0007669"/>
    <property type="project" value="TreeGrafter"/>
</dbReference>
<evidence type="ECO:0000256" key="2">
    <source>
        <dbReference type="ARBA" id="ARBA00022692"/>
    </source>
</evidence>
<comment type="caution">
    <text evidence="6">The sequence shown here is derived from an EMBL/GenBank/DDBJ whole genome shotgun (WGS) entry which is preliminary data.</text>
</comment>
<evidence type="ECO:0000313" key="7">
    <source>
        <dbReference type="Proteomes" id="UP001309876"/>
    </source>
</evidence>
<evidence type="ECO:0008006" key="8">
    <source>
        <dbReference type="Google" id="ProtNLM"/>
    </source>
</evidence>
<comment type="subcellular location">
    <subcellularLocation>
        <location evidence="1">Membrane</location>
        <topology evidence="1">Multi-pass membrane protein</topology>
    </subcellularLocation>
</comment>
<gene>
    <name evidence="6" type="ORF">LTR05_008209</name>
</gene>
<dbReference type="SUPFAM" id="SSF103473">
    <property type="entry name" value="MFS general substrate transporter"/>
    <property type="match status" value="1"/>
</dbReference>
<dbReference type="EMBL" id="JAVRRJ010000011">
    <property type="protein sequence ID" value="KAK5080893.1"/>
    <property type="molecule type" value="Genomic_DNA"/>
</dbReference>
<dbReference type="InterPro" id="IPR005828">
    <property type="entry name" value="MFS_sugar_transport-like"/>
</dbReference>
<protein>
    <recommendedName>
        <fullName evidence="8">Major facilitator superfamily (MFS) profile domain-containing protein</fullName>
    </recommendedName>
</protein>
<name>A0AAN7YCU0_9EURO</name>
<accession>A0AAN7YCU0</accession>
<organism evidence="6 7">
    <name type="scientific">Lithohypha guttulata</name>
    <dbReference type="NCBI Taxonomy" id="1690604"/>
    <lineage>
        <taxon>Eukaryota</taxon>
        <taxon>Fungi</taxon>
        <taxon>Dikarya</taxon>
        <taxon>Ascomycota</taxon>
        <taxon>Pezizomycotina</taxon>
        <taxon>Eurotiomycetes</taxon>
        <taxon>Chaetothyriomycetidae</taxon>
        <taxon>Chaetothyriales</taxon>
        <taxon>Trichomeriaceae</taxon>
        <taxon>Lithohypha</taxon>
    </lineage>
</organism>
<feature type="transmembrane region" description="Helical" evidence="5">
    <location>
        <begin position="52"/>
        <end position="73"/>
    </location>
</feature>
<keyword evidence="3 5" id="KW-1133">Transmembrane helix</keyword>
<evidence type="ECO:0000256" key="5">
    <source>
        <dbReference type="SAM" id="Phobius"/>
    </source>
</evidence>
<dbReference type="InterPro" id="IPR036259">
    <property type="entry name" value="MFS_trans_sf"/>
</dbReference>
<dbReference type="Proteomes" id="UP001309876">
    <property type="component" value="Unassembled WGS sequence"/>
</dbReference>
<dbReference type="Gene3D" id="1.20.1250.20">
    <property type="entry name" value="MFS general substrate transporter like domains"/>
    <property type="match status" value="2"/>
</dbReference>
<evidence type="ECO:0000256" key="1">
    <source>
        <dbReference type="ARBA" id="ARBA00004141"/>
    </source>
</evidence>